<keyword evidence="3" id="KW-1185">Reference proteome</keyword>
<feature type="compositionally biased region" description="Low complexity" evidence="1">
    <location>
        <begin position="282"/>
        <end position="295"/>
    </location>
</feature>
<comment type="caution">
    <text evidence="2">The sequence shown here is derived from an EMBL/GenBank/DDBJ whole genome shotgun (WGS) entry which is preliminary data.</text>
</comment>
<protein>
    <recommendedName>
        <fullName evidence="4">Sld7 C-terminal domain-containing protein</fullName>
    </recommendedName>
</protein>
<evidence type="ECO:0000256" key="1">
    <source>
        <dbReference type="SAM" id="MobiDB-lite"/>
    </source>
</evidence>
<gene>
    <name evidence="2" type="ORF">LY90DRAFT_669157</name>
</gene>
<dbReference type="Proteomes" id="UP000193920">
    <property type="component" value="Unassembled WGS sequence"/>
</dbReference>
<feature type="non-terminal residue" evidence="2">
    <location>
        <position position="524"/>
    </location>
</feature>
<accession>A0A1Y2DEG8</accession>
<dbReference type="EMBL" id="MCOG01000069">
    <property type="protein sequence ID" value="ORY57668.1"/>
    <property type="molecule type" value="Genomic_DNA"/>
</dbReference>
<sequence length="524" mass="61105">MSSNDTIDIAKGKLIIYNLEKNLETHKIDIKQLEGIYIYQDNTISNIKDEVINNALKCELNFLSEPFNIEYIMECPINQLPLYLLSNKRYKITIDPHCIDTVEWFTEKFCIQETLTKTENCILVKITSENNKMLLPQPPIIMAIQGVLCYDTNNDNDNDDANSDNDDERNSINNKKRKNNKDKVVPIITTKMRLELIPLYSCMELENIIDIINEYKDNIAKMQILTSLTEEQIRIFSQHIYSLIASLQIIPNHIFVEFFTRTILNVTSEEKKSGRPGRKNRNNTNISRNNSSSKNKSLEELKLEKERNYSKDLHIDKELLFQDIYKTPKQKKNLRNSNKKEEPFNIFDENDESYEIRYLILKKLLETSSKEIMEKRKKEKELSEKKDSSSFNFETGVVNKIKRNIKRSSSPAPSDSSTLSTLSVLSLQRKINEKSNSLLYSNKKTLLVKKKSKSKSNATADKNKMKLWHLTKKAVANALKIDPTDENFNTTRTKVYRSCIYALREKMNKEEISNEKLKQIVDYQ</sequence>
<dbReference type="OrthoDB" id="10434360at2759"/>
<evidence type="ECO:0000313" key="2">
    <source>
        <dbReference type="EMBL" id="ORY57668.1"/>
    </source>
</evidence>
<reference evidence="2 3" key="1">
    <citation type="submission" date="2016-08" db="EMBL/GenBank/DDBJ databases">
        <title>A Parts List for Fungal Cellulosomes Revealed by Comparative Genomics.</title>
        <authorList>
            <consortium name="DOE Joint Genome Institute"/>
            <person name="Haitjema C.H."/>
            <person name="Gilmore S.P."/>
            <person name="Henske J.K."/>
            <person name="Solomon K.V."/>
            <person name="De Groot R."/>
            <person name="Kuo A."/>
            <person name="Mondo S.J."/>
            <person name="Salamov A.A."/>
            <person name="Labutti K."/>
            <person name="Zhao Z."/>
            <person name="Chiniquy J."/>
            <person name="Barry K."/>
            <person name="Brewer H.M."/>
            <person name="Purvine S.O."/>
            <person name="Wright A.T."/>
            <person name="Boxma B."/>
            <person name="Van Alen T."/>
            <person name="Hackstein J.H."/>
            <person name="Baker S.E."/>
            <person name="Grigoriev I.V."/>
            <person name="O'Malley M.A."/>
        </authorList>
    </citation>
    <scope>NUCLEOTIDE SEQUENCE [LARGE SCALE GENOMIC DNA]</scope>
    <source>
        <strain evidence="2 3">G1</strain>
    </source>
</reference>
<dbReference type="AlphaFoldDB" id="A0A1Y2DEG8"/>
<evidence type="ECO:0000313" key="3">
    <source>
        <dbReference type="Proteomes" id="UP000193920"/>
    </source>
</evidence>
<feature type="region of interest" description="Disordered" evidence="1">
    <location>
        <begin position="155"/>
        <end position="176"/>
    </location>
</feature>
<feature type="region of interest" description="Disordered" evidence="1">
    <location>
        <begin position="269"/>
        <end position="301"/>
    </location>
</feature>
<feature type="compositionally biased region" description="Acidic residues" evidence="1">
    <location>
        <begin position="155"/>
        <end position="167"/>
    </location>
</feature>
<organism evidence="2 3">
    <name type="scientific">Neocallimastix californiae</name>
    <dbReference type="NCBI Taxonomy" id="1754190"/>
    <lineage>
        <taxon>Eukaryota</taxon>
        <taxon>Fungi</taxon>
        <taxon>Fungi incertae sedis</taxon>
        <taxon>Chytridiomycota</taxon>
        <taxon>Chytridiomycota incertae sedis</taxon>
        <taxon>Neocallimastigomycetes</taxon>
        <taxon>Neocallimastigales</taxon>
        <taxon>Neocallimastigaceae</taxon>
        <taxon>Neocallimastix</taxon>
    </lineage>
</organism>
<name>A0A1Y2DEG8_9FUNG</name>
<proteinExistence type="predicted"/>
<evidence type="ECO:0008006" key="4">
    <source>
        <dbReference type="Google" id="ProtNLM"/>
    </source>
</evidence>